<name>A0A9P6AU14_9AGAM</name>
<keyword evidence="1" id="KW-1133">Transmembrane helix</keyword>
<feature type="transmembrane region" description="Helical" evidence="1">
    <location>
        <begin position="20"/>
        <end position="38"/>
    </location>
</feature>
<evidence type="ECO:0000313" key="2">
    <source>
        <dbReference type="EMBL" id="KAF9512014.1"/>
    </source>
</evidence>
<dbReference type="EMBL" id="MU128992">
    <property type="protein sequence ID" value="KAF9512014.1"/>
    <property type="molecule type" value="Genomic_DNA"/>
</dbReference>
<accession>A0A9P6AU14</accession>
<evidence type="ECO:0000313" key="3">
    <source>
        <dbReference type="Proteomes" id="UP000886523"/>
    </source>
</evidence>
<sequence>MGTASTDSMSGAWSIPNSTHWTTFLFFFMAALGLRVPLARITSAKTTMTIKGQRRCF</sequence>
<keyword evidence="1" id="KW-0472">Membrane</keyword>
<proteinExistence type="predicted"/>
<protein>
    <submittedName>
        <fullName evidence="2">Uncharacterized protein</fullName>
    </submittedName>
</protein>
<reference evidence="2" key="1">
    <citation type="journal article" date="2020" name="Nat. Commun.">
        <title>Large-scale genome sequencing of mycorrhizal fungi provides insights into the early evolution of symbiotic traits.</title>
        <authorList>
            <person name="Miyauchi S."/>
            <person name="Kiss E."/>
            <person name="Kuo A."/>
            <person name="Drula E."/>
            <person name="Kohler A."/>
            <person name="Sanchez-Garcia M."/>
            <person name="Morin E."/>
            <person name="Andreopoulos B."/>
            <person name="Barry K.W."/>
            <person name="Bonito G."/>
            <person name="Buee M."/>
            <person name="Carver A."/>
            <person name="Chen C."/>
            <person name="Cichocki N."/>
            <person name="Clum A."/>
            <person name="Culley D."/>
            <person name="Crous P.W."/>
            <person name="Fauchery L."/>
            <person name="Girlanda M."/>
            <person name="Hayes R.D."/>
            <person name="Keri Z."/>
            <person name="LaButti K."/>
            <person name="Lipzen A."/>
            <person name="Lombard V."/>
            <person name="Magnuson J."/>
            <person name="Maillard F."/>
            <person name="Murat C."/>
            <person name="Nolan M."/>
            <person name="Ohm R.A."/>
            <person name="Pangilinan J."/>
            <person name="Pereira M.F."/>
            <person name="Perotto S."/>
            <person name="Peter M."/>
            <person name="Pfister S."/>
            <person name="Riley R."/>
            <person name="Sitrit Y."/>
            <person name="Stielow J.B."/>
            <person name="Szollosi G."/>
            <person name="Zifcakova L."/>
            <person name="Stursova M."/>
            <person name="Spatafora J.W."/>
            <person name="Tedersoo L."/>
            <person name="Vaario L.M."/>
            <person name="Yamada A."/>
            <person name="Yan M."/>
            <person name="Wang P."/>
            <person name="Xu J."/>
            <person name="Bruns T."/>
            <person name="Baldrian P."/>
            <person name="Vilgalys R."/>
            <person name="Dunand C."/>
            <person name="Henrissat B."/>
            <person name="Grigoriev I.V."/>
            <person name="Hibbett D."/>
            <person name="Nagy L.G."/>
            <person name="Martin F.M."/>
        </authorList>
    </citation>
    <scope>NUCLEOTIDE SEQUENCE</scope>
    <source>
        <strain evidence="2">UP504</strain>
    </source>
</reference>
<organism evidence="2 3">
    <name type="scientific">Hydnum rufescens UP504</name>
    <dbReference type="NCBI Taxonomy" id="1448309"/>
    <lineage>
        <taxon>Eukaryota</taxon>
        <taxon>Fungi</taxon>
        <taxon>Dikarya</taxon>
        <taxon>Basidiomycota</taxon>
        <taxon>Agaricomycotina</taxon>
        <taxon>Agaricomycetes</taxon>
        <taxon>Cantharellales</taxon>
        <taxon>Hydnaceae</taxon>
        <taxon>Hydnum</taxon>
    </lineage>
</organism>
<dbReference type="Proteomes" id="UP000886523">
    <property type="component" value="Unassembled WGS sequence"/>
</dbReference>
<dbReference type="AlphaFoldDB" id="A0A9P6AU14"/>
<keyword evidence="1" id="KW-0812">Transmembrane</keyword>
<evidence type="ECO:0000256" key="1">
    <source>
        <dbReference type="SAM" id="Phobius"/>
    </source>
</evidence>
<gene>
    <name evidence="2" type="ORF">BS47DRAFT_1345956</name>
</gene>
<comment type="caution">
    <text evidence="2">The sequence shown here is derived from an EMBL/GenBank/DDBJ whole genome shotgun (WGS) entry which is preliminary data.</text>
</comment>
<keyword evidence="3" id="KW-1185">Reference proteome</keyword>